<keyword evidence="3" id="KW-1185">Reference proteome</keyword>
<evidence type="ECO:0000256" key="1">
    <source>
        <dbReference type="SAM" id="Phobius"/>
    </source>
</evidence>
<accession>A0A419UW57</accession>
<keyword evidence="1" id="KW-0812">Transmembrane</keyword>
<feature type="transmembrane region" description="Helical" evidence="1">
    <location>
        <begin position="6"/>
        <end position="22"/>
    </location>
</feature>
<evidence type="ECO:0000313" key="2">
    <source>
        <dbReference type="EMBL" id="RKD68804.1"/>
    </source>
</evidence>
<evidence type="ECO:0000313" key="3">
    <source>
        <dbReference type="Proteomes" id="UP000285120"/>
    </source>
</evidence>
<name>A0A419UW57_9BACL</name>
<dbReference type="Proteomes" id="UP000285120">
    <property type="component" value="Unassembled WGS sequence"/>
</dbReference>
<sequence length="53" mass="6081">MFIEAVIFGIAIFIGWMILDLVREKSFRKESIYQSFITGIAAALGWIVLELIF</sequence>
<feature type="transmembrane region" description="Helical" evidence="1">
    <location>
        <begin position="31"/>
        <end position="49"/>
    </location>
</feature>
<dbReference type="AlphaFoldDB" id="A0A419UW57"/>
<dbReference type="EMBL" id="RAPK01000012">
    <property type="protein sequence ID" value="RKD68804.1"/>
    <property type="molecule type" value="Genomic_DNA"/>
</dbReference>
<comment type="caution">
    <text evidence="2">The sequence shown here is derived from an EMBL/GenBank/DDBJ whole genome shotgun (WGS) entry which is preliminary data.</text>
</comment>
<protein>
    <submittedName>
        <fullName evidence="2">Uncharacterized protein</fullName>
    </submittedName>
</protein>
<dbReference type="RefSeq" id="WP_170146970.1">
    <property type="nucleotide sequence ID" value="NZ_RAPK01000012.1"/>
</dbReference>
<proteinExistence type="predicted"/>
<reference evidence="2 3" key="1">
    <citation type="submission" date="2018-09" db="EMBL/GenBank/DDBJ databases">
        <title>Genomic Encyclopedia of Archaeal and Bacterial Type Strains, Phase II (KMG-II): from individual species to whole genera.</title>
        <authorList>
            <person name="Goeker M."/>
        </authorList>
    </citation>
    <scope>NUCLEOTIDE SEQUENCE [LARGE SCALE GENOMIC DNA]</scope>
    <source>
        <strain evidence="2 3">DSM 17008</strain>
    </source>
</reference>
<organism evidence="2 3">
    <name type="scientific">Sinobaca qinghaiensis</name>
    <dbReference type="NCBI Taxonomy" id="342944"/>
    <lineage>
        <taxon>Bacteria</taxon>
        <taxon>Bacillati</taxon>
        <taxon>Bacillota</taxon>
        <taxon>Bacilli</taxon>
        <taxon>Bacillales</taxon>
        <taxon>Sporolactobacillaceae</taxon>
        <taxon>Sinobaca</taxon>
    </lineage>
</organism>
<keyword evidence="1" id="KW-0472">Membrane</keyword>
<keyword evidence="1" id="KW-1133">Transmembrane helix</keyword>
<gene>
    <name evidence="2" type="ORF">ATL39_3267</name>
</gene>